<protein>
    <submittedName>
        <fullName evidence="2">Uncharacterized protein</fullName>
    </submittedName>
</protein>
<dbReference type="EMBL" id="HE576753">
    <property type="protein sequence ID" value="CCC68413.1"/>
    <property type="molecule type" value="Genomic_DNA"/>
</dbReference>
<feature type="compositionally biased region" description="Acidic residues" evidence="1">
    <location>
        <begin position="217"/>
        <end position="242"/>
    </location>
</feature>
<name>G0VBT7_NAUCA</name>
<feature type="compositionally biased region" description="Polar residues" evidence="1">
    <location>
        <begin position="160"/>
        <end position="172"/>
    </location>
</feature>
<proteinExistence type="predicted"/>
<keyword evidence="3" id="KW-1185">Reference proteome</keyword>
<feature type="compositionally biased region" description="Low complexity" evidence="1">
    <location>
        <begin position="127"/>
        <end position="141"/>
    </location>
</feature>
<dbReference type="OrthoDB" id="5391991at2759"/>
<feature type="region of interest" description="Disordered" evidence="1">
    <location>
        <begin position="124"/>
        <end position="175"/>
    </location>
</feature>
<dbReference type="AlphaFoldDB" id="G0VBT7"/>
<dbReference type="RefSeq" id="XP_003674787.1">
    <property type="nucleotide sequence ID" value="XM_003674739.1"/>
</dbReference>
<dbReference type="GO" id="GO:0043565">
    <property type="term" value="F:sequence-specific DNA binding"/>
    <property type="evidence" value="ECO:0007669"/>
    <property type="project" value="TreeGrafter"/>
</dbReference>
<dbReference type="InterPro" id="IPR018818">
    <property type="entry name" value="Stb3"/>
</dbReference>
<dbReference type="GO" id="GO:0000432">
    <property type="term" value="P:positive regulation of transcription from RNA polymerase II promoter by glucose"/>
    <property type="evidence" value="ECO:0007669"/>
    <property type="project" value="TreeGrafter"/>
</dbReference>
<dbReference type="GO" id="GO:0005634">
    <property type="term" value="C:nucleus"/>
    <property type="evidence" value="ECO:0007669"/>
    <property type="project" value="TreeGrafter"/>
</dbReference>
<dbReference type="KEGG" id="ncs:NCAS_0B03290"/>
<evidence type="ECO:0000313" key="3">
    <source>
        <dbReference type="Proteomes" id="UP000001640"/>
    </source>
</evidence>
<feature type="region of interest" description="Disordered" evidence="1">
    <location>
        <begin position="217"/>
        <end position="249"/>
    </location>
</feature>
<reference evidence="2 3" key="1">
    <citation type="journal article" date="2011" name="Proc. Natl. Acad. Sci. U.S.A.">
        <title>Evolutionary erosion of yeast sex chromosomes by mating-type switching accidents.</title>
        <authorList>
            <person name="Gordon J.L."/>
            <person name="Armisen D."/>
            <person name="Proux-Wera E."/>
            <person name="Oheigeartaigh S.S."/>
            <person name="Byrne K.P."/>
            <person name="Wolfe K.H."/>
        </authorList>
    </citation>
    <scope>NUCLEOTIDE SEQUENCE [LARGE SCALE GENOMIC DNA]</scope>
    <source>
        <strain evidence="3">ATCC 76901 / BCRC 22586 / CBS 4309 / NBRC 1992 / NRRL Y-12630</strain>
    </source>
</reference>
<organism evidence="2 3">
    <name type="scientific">Naumovozyma castellii</name>
    <name type="common">Yeast</name>
    <name type="synonym">Saccharomyces castellii</name>
    <dbReference type="NCBI Taxonomy" id="27288"/>
    <lineage>
        <taxon>Eukaryota</taxon>
        <taxon>Fungi</taxon>
        <taxon>Dikarya</taxon>
        <taxon>Ascomycota</taxon>
        <taxon>Saccharomycotina</taxon>
        <taxon>Saccharomycetes</taxon>
        <taxon>Saccharomycetales</taxon>
        <taxon>Saccharomycetaceae</taxon>
        <taxon>Naumovozyma</taxon>
    </lineage>
</organism>
<dbReference type="OMA" id="FAKIGWG"/>
<evidence type="ECO:0000313" key="2">
    <source>
        <dbReference type="EMBL" id="CCC68413.1"/>
    </source>
</evidence>
<dbReference type="GeneID" id="96901973"/>
<dbReference type="Proteomes" id="UP000001640">
    <property type="component" value="Chromosome 2"/>
</dbReference>
<dbReference type="PANTHER" id="PTHR28164:SF1">
    <property type="entry name" value="PROTEIN STB3"/>
    <property type="match status" value="1"/>
</dbReference>
<feature type="compositionally biased region" description="Low complexity" evidence="1">
    <location>
        <begin position="148"/>
        <end position="159"/>
    </location>
</feature>
<dbReference type="PANTHER" id="PTHR28164">
    <property type="entry name" value="PROTEIN STB3"/>
    <property type="match status" value="1"/>
</dbReference>
<dbReference type="InParanoid" id="G0VBT7"/>
<sequence>MKQDTINAKLIATSSPEGLAAANMVTPSKLSHLLLQNGPLAIRYITKALVQEIPSFQNLSSSKQRRLIMSALELGDKENSVIFEKIGWGQWSAKVVNPNEFEELKTITNMNNLKIKDIMNAVHSQENSNNGNNNSNNNNNNNKRRKSSSSSTSSTASSNQQPVFSSETSSPKSKGVSITVLQVRKQSVSQYAKKLQSLPLNNNQNSKSSDVAVIFDEDEEDEDEDEDEDEEEEEEEEEENLSDSDNRLKTELFSYERRGSTVVYNEVHSDQSRNNSNAWPQKVSFPLKPRIRRMSRKQSVPFITKPSLSNPIYHDSPGTISPPLMVSPLRNLNNKIDLEELFRSTKTEPTSRRGSRVSFSKESCLRTTLIHNNNSNNSNEPPPLLNETMFKTSNISHLDINDTKNEFHHSDTDEEDWASMGAASLRNSALPQKIEVLNCSQTKLDTTENVSISNDNNVATLLMGLKTYF</sequence>
<dbReference type="eggNOG" id="ENOG502QW7S">
    <property type="taxonomic scope" value="Eukaryota"/>
</dbReference>
<evidence type="ECO:0000256" key="1">
    <source>
        <dbReference type="SAM" id="MobiDB-lite"/>
    </source>
</evidence>
<reference key="2">
    <citation type="submission" date="2011-08" db="EMBL/GenBank/DDBJ databases">
        <title>Genome sequence of Naumovozyma castellii.</title>
        <authorList>
            <person name="Gordon J.L."/>
            <person name="Armisen D."/>
            <person name="Proux-Wera E."/>
            <person name="OhEigeartaigh S.S."/>
            <person name="Byrne K.P."/>
            <person name="Wolfe K.H."/>
        </authorList>
    </citation>
    <scope>NUCLEOTIDE SEQUENCE</scope>
    <source>
        <strain>Type strain:CBS 4309</strain>
    </source>
</reference>
<dbReference type="Pfam" id="PF10330">
    <property type="entry name" value="Stb3"/>
    <property type="match status" value="1"/>
</dbReference>
<accession>G0VBT7</accession>
<dbReference type="HOGENOM" id="CLU_039968_0_0_1"/>
<gene>
    <name evidence="2" type="primary">NCAS0B03290</name>
    <name evidence="2" type="ordered locus">NCAS_0B03290</name>
</gene>